<dbReference type="Pfam" id="PF01975">
    <property type="entry name" value="SurE"/>
    <property type="match status" value="1"/>
</dbReference>
<evidence type="ECO:0000256" key="4">
    <source>
        <dbReference type="ARBA" id="ARBA00022801"/>
    </source>
</evidence>
<evidence type="ECO:0000313" key="7">
    <source>
        <dbReference type="EMBL" id="PIQ85858.1"/>
    </source>
</evidence>
<dbReference type="GO" id="GO:0046872">
    <property type="term" value="F:metal ion binding"/>
    <property type="evidence" value="ECO:0007669"/>
    <property type="project" value="UniProtKB-UniRule"/>
</dbReference>
<gene>
    <name evidence="5 7" type="primary">surE</name>
    <name evidence="7" type="ORF">COV74_06720</name>
</gene>
<reference evidence="7 8" key="1">
    <citation type="submission" date="2017-09" db="EMBL/GenBank/DDBJ databases">
        <title>Depth-based differentiation of microbial function through sediment-hosted aquifers and enrichment of novel symbionts in the deep terrestrial subsurface.</title>
        <authorList>
            <person name="Probst A.J."/>
            <person name="Ladd B."/>
            <person name="Jarett J.K."/>
            <person name="Geller-Mcgrath D.E."/>
            <person name="Sieber C.M."/>
            <person name="Emerson J.B."/>
            <person name="Anantharaman K."/>
            <person name="Thomas B.C."/>
            <person name="Malmstrom R."/>
            <person name="Stieglmeier M."/>
            <person name="Klingl A."/>
            <person name="Woyke T."/>
            <person name="Ryan C.M."/>
            <person name="Banfield J.F."/>
        </authorList>
    </citation>
    <scope>NUCLEOTIDE SEQUENCE [LARGE SCALE GENOMIC DNA]</scope>
    <source>
        <strain evidence="7">CG11_big_fil_rev_8_21_14_0_20_45_26</strain>
    </source>
</reference>
<dbReference type="InterPro" id="IPR036523">
    <property type="entry name" value="SurE-like_sf"/>
</dbReference>
<evidence type="ECO:0000256" key="5">
    <source>
        <dbReference type="HAMAP-Rule" id="MF_00060"/>
    </source>
</evidence>
<keyword evidence="5" id="KW-0963">Cytoplasm</keyword>
<dbReference type="GO" id="GO:0008253">
    <property type="term" value="F:5'-nucleotidase activity"/>
    <property type="evidence" value="ECO:0007669"/>
    <property type="project" value="UniProtKB-UniRule"/>
</dbReference>
<dbReference type="PANTHER" id="PTHR30457:SF0">
    <property type="entry name" value="PHOSPHATASE, PUTATIVE (AFU_ORTHOLOGUE AFUA_4G01070)-RELATED"/>
    <property type="match status" value="1"/>
</dbReference>
<comment type="caution">
    <text evidence="7">The sequence shown here is derived from an EMBL/GenBank/DDBJ whole genome shotgun (WGS) entry which is preliminary data.</text>
</comment>
<dbReference type="InterPro" id="IPR002828">
    <property type="entry name" value="SurE-like_Pase/nucleotidase"/>
</dbReference>
<comment type="cofactor">
    <cofactor evidence="5">
        <name>a divalent metal cation</name>
        <dbReference type="ChEBI" id="CHEBI:60240"/>
    </cofactor>
    <text evidence="5">Binds 1 divalent metal cation per subunit.</text>
</comment>
<dbReference type="HAMAP" id="MF_00060">
    <property type="entry name" value="SurE"/>
    <property type="match status" value="1"/>
</dbReference>
<dbReference type="EMBL" id="PCVY01000058">
    <property type="protein sequence ID" value="PIQ85858.1"/>
    <property type="molecule type" value="Genomic_DNA"/>
</dbReference>
<keyword evidence="3 5" id="KW-0479">Metal-binding</keyword>
<proteinExistence type="inferred from homology"/>
<keyword evidence="4 5" id="KW-0378">Hydrolase</keyword>
<evidence type="ECO:0000259" key="6">
    <source>
        <dbReference type="Pfam" id="PF01975"/>
    </source>
</evidence>
<sequence length="260" mass="28079">MNILLTNDDGIHAPGLMAVLDVLKSKAKCVVVAPNRERSATSHAISLYHQIHVQKHPINESIEGYAVDGTAADCVKFGIFELGQKNKFDLVISGINPGLNTGISVYYSGTIGAAREGLINGVPAMAVSQDRALGNDFSYGAGLVLNLFEGYLSGQLPKDVLLNVNIPALDGTKIKGIKSTNQAPSRFAEWYELQAEDQAKQIKSYALKGDIHLTAPDGTSDEEALREGFVSITPLGLDTTCHKKKIELKTWLGFNNGRKR</sequence>
<comment type="similarity">
    <text evidence="2 5">Belongs to the SurE nucleotidase family.</text>
</comment>
<protein>
    <recommendedName>
        <fullName evidence="5">5'-nucleotidase SurE</fullName>
        <ecNumber evidence="5">3.1.3.5</ecNumber>
    </recommendedName>
    <alternativeName>
        <fullName evidence="5">Nucleoside 5'-monophosphate phosphohydrolase</fullName>
    </alternativeName>
</protein>
<dbReference type="NCBIfam" id="TIGR00087">
    <property type="entry name" value="surE"/>
    <property type="match status" value="1"/>
</dbReference>
<dbReference type="EC" id="3.1.3.5" evidence="5"/>
<feature type="domain" description="Survival protein SurE-like phosphatase/nucleotidase" evidence="6">
    <location>
        <begin position="3"/>
        <end position="187"/>
    </location>
</feature>
<dbReference type="GO" id="GO:0000166">
    <property type="term" value="F:nucleotide binding"/>
    <property type="evidence" value="ECO:0007669"/>
    <property type="project" value="UniProtKB-KW"/>
</dbReference>
<accession>A0A2H0LNA9</accession>
<dbReference type="SUPFAM" id="SSF64167">
    <property type="entry name" value="SurE-like"/>
    <property type="match status" value="1"/>
</dbReference>
<evidence type="ECO:0000313" key="8">
    <source>
        <dbReference type="Proteomes" id="UP000230859"/>
    </source>
</evidence>
<dbReference type="GO" id="GO:0005737">
    <property type="term" value="C:cytoplasm"/>
    <property type="evidence" value="ECO:0007669"/>
    <property type="project" value="UniProtKB-SubCell"/>
</dbReference>
<comment type="subcellular location">
    <subcellularLocation>
        <location evidence="5">Cytoplasm</location>
    </subcellularLocation>
</comment>
<comment type="catalytic activity">
    <reaction evidence="1 5">
        <text>a ribonucleoside 5'-phosphate + H2O = a ribonucleoside + phosphate</text>
        <dbReference type="Rhea" id="RHEA:12484"/>
        <dbReference type="ChEBI" id="CHEBI:15377"/>
        <dbReference type="ChEBI" id="CHEBI:18254"/>
        <dbReference type="ChEBI" id="CHEBI:43474"/>
        <dbReference type="ChEBI" id="CHEBI:58043"/>
        <dbReference type="EC" id="3.1.3.5"/>
    </reaction>
</comment>
<evidence type="ECO:0000256" key="1">
    <source>
        <dbReference type="ARBA" id="ARBA00000815"/>
    </source>
</evidence>
<dbReference type="Proteomes" id="UP000230859">
    <property type="component" value="Unassembled WGS sequence"/>
</dbReference>
<evidence type="ECO:0000256" key="3">
    <source>
        <dbReference type="ARBA" id="ARBA00022723"/>
    </source>
</evidence>
<organism evidence="7 8">
    <name type="scientific">Candidatus Abzuiibacterium crystallinum</name>
    <dbReference type="NCBI Taxonomy" id="1974748"/>
    <lineage>
        <taxon>Bacteria</taxon>
        <taxon>Pseudomonadati</taxon>
        <taxon>Candidatus Omnitrophota</taxon>
        <taxon>Candidatus Abzuiibacterium</taxon>
    </lineage>
</organism>
<keyword evidence="5" id="KW-0547">Nucleotide-binding</keyword>
<name>A0A2H0LNA9_9BACT</name>
<dbReference type="AlphaFoldDB" id="A0A2H0LNA9"/>
<dbReference type="InterPro" id="IPR030048">
    <property type="entry name" value="SurE"/>
</dbReference>
<feature type="binding site" evidence="5">
    <location>
        <position position="96"/>
    </location>
    <ligand>
        <name>a divalent metal cation</name>
        <dbReference type="ChEBI" id="CHEBI:60240"/>
    </ligand>
</feature>
<comment type="function">
    <text evidence="5">Nucleotidase that shows phosphatase activity on nucleoside 5'-monophosphates.</text>
</comment>
<dbReference type="PANTHER" id="PTHR30457">
    <property type="entry name" value="5'-NUCLEOTIDASE SURE"/>
    <property type="match status" value="1"/>
</dbReference>
<dbReference type="Gene3D" id="3.40.1210.10">
    <property type="entry name" value="Survival protein SurE-like phosphatase/nucleotidase"/>
    <property type="match status" value="1"/>
</dbReference>
<feature type="binding site" evidence="5">
    <location>
        <position position="9"/>
    </location>
    <ligand>
        <name>a divalent metal cation</name>
        <dbReference type="ChEBI" id="CHEBI:60240"/>
    </ligand>
</feature>
<feature type="binding site" evidence="5">
    <location>
        <position position="39"/>
    </location>
    <ligand>
        <name>a divalent metal cation</name>
        <dbReference type="ChEBI" id="CHEBI:60240"/>
    </ligand>
</feature>
<feature type="binding site" evidence="5">
    <location>
        <position position="8"/>
    </location>
    <ligand>
        <name>a divalent metal cation</name>
        <dbReference type="ChEBI" id="CHEBI:60240"/>
    </ligand>
</feature>
<evidence type="ECO:0000256" key="2">
    <source>
        <dbReference type="ARBA" id="ARBA00011062"/>
    </source>
</evidence>